<evidence type="ECO:0000256" key="1">
    <source>
        <dbReference type="SAM" id="MobiDB-lite"/>
    </source>
</evidence>
<reference evidence="3" key="1">
    <citation type="submission" date="2025-08" db="UniProtKB">
        <authorList>
            <consortium name="RefSeq"/>
        </authorList>
    </citation>
    <scope>IDENTIFICATION</scope>
</reference>
<evidence type="ECO:0000313" key="3">
    <source>
        <dbReference type="RefSeq" id="XP_026192003.1"/>
    </source>
</evidence>
<dbReference type="AlphaFoldDB" id="A0A6P6RVW0"/>
<protein>
    <submittedName>
        <fullName evidence="3">Uncharacterized protein LOC113147051</fullName>
    </submittedName>
</protein>
<organism evidence="2 3">
    <name type="scientific">Cyclospora cayetanensis</name>
    <dbReference type="NCBI Taxonomy" id="88456"/>
    <lineage>
        <taxon>Eukaryota</taxon>
        <taxon>Sar</taxon>
        <taxon>Alveolata</taxon>
        <taxon>Apicomplexa</taxon>
        <taxon>Conoidasida</taxon>
        <taxon>Coccidia</taxon>
        <taxon>Eucoccidiorida</taxon>
        <taxon>Eimeriorina</taxon>
        <taxon>Eimeriidae</taxon>
        <taxon>Cyclospora</taxon>
    </lineage>
</organism>
<keyword evidence="2" id="KW-1185">Reference proteome</keyword>
<dbReference type="GeneID" id="113147051"/>
<evidence type="ECO:0000313" key="2">
    <source>
        <dbReference type="Proteomes" id="UP000515125"/>
    </source>
</evidence>
<sequence>MRPALPSAEVAAAITAAKELRSVLTSQPEALETPALRPFGLLKPFGVPAGARVVAGLVAAAVHAGKSAAPFQSVAAVGENGLTAAVADGDCAAAEAAAAHDGIAATARADDARAGDVLACFHVAACARGDPSGVSDFSQPNDSLLAPLFVLDGTTGNANRDAPAGDGSEGKADMVTLAGAAALAASAAAADRDIVAGRRVQYSGSMSAEHTCYSKRGRYTLALAGSAAAGAAVGDDRSAASAEIPATGDAEEEHAGALHVPPGQSGAPAFAEA</sequence>
<accession>A0A6P6RVW0</accession>
<name>A0A6P6RVW0_9EIME</name>
<dbReference type="RefSeq" id="XP_026192003.1">
    <property type="nucleotide sequence ID" value="XM_026336218.1"/>
</dbReference>
<proteinExistence type="predicted"/>
<dbReference type="Proteomes" id="UP000515125">
    <property type="component" value="Unplaced"/>
</dbReference>
<feature type="region of interest" description="Disordered" evidence="1">
    <location>
        <begin position="240"/>
        <end position="273"/>
    </location>
</feature>
<gene>
    <name evidence="3" type="primary">LOC113147051</name>
</gene>